<dbReference type="RefSeq" id="WP_206623126.1">
    <property type="nucleotide sequence ID" value="NZ_JAFKOQ010000033.1"/>
</dbReference>
<comment type="caution">
    <text evidence="2">The sequence shown here is derived from an EMBL/GenBank/DDBJ whole genome shotgun (WGS) entry which is preliminary data.</text>
</comment>
<dbReference type="EMBL" id="JAFKOQ010000033">
    <property type="protein sequence ID" value="MBN8124420.1"/>
    <property type="molecule type" value="Genomic_DNA"/>
</dbReference>
<evidence type="ECO:0000256" key="1">
    <source>
        <dbReference type="SAM" id="Phobius"/>
    </source>
</evidence>
<evidence type="ECO:0000313" key="2">
    <source>
        <dbReference type="EMBL" id="MBN8124420.1"/>
    </source>
</evidence>
<keyword evidence="1" id="KW-1133">Transmembrane helix</keyword>
<keyword evidence="1" id="KW-0812">Transmembrane</keyword>
<feature type="transmembrane region" description="Helical" evidence="1">
    <location>
        <begin position="92"/>
        <end position="118"/>
    </location>
</feature>
<feature type="transmembrane region" description="Helical" evidence="1">
    <location>
        <begin position="12"/>
        <end position="38"/>
    </location>
</feature>
<organism evidence="2 3">
    <name type="scientific">Vibrio vulnificus</name>
    <dbReference type="NCBI Taxonomy" id="672"/>
    <lineage>
        <taxon>Bacteria</taxon>
        <taxon>Pseudomonadati</taxon>
        <taxon>Pseudomonadota</taxon>
        <taxon>Gammaproteobacteria</taxon>
        <taxon>Vibrionales</taxon>
        <taxon>Vibrionaceae</taxon>
        <taxon>Vibrio</taxon>
    </lineage>
</organism>
<protein>
    <submittedName>
        <fullName evidence="2">Uncharacterized protein</fullName>
    </submittedName>
</protein>
<evidence type="ECO:0000313" key="3">
    <source>
        <dbReference type="Proteomes" id="UP000664056"/>
    </source>
</evidence>
<keyword evidence="1" id="KW-0472">Membrane</keyword>
<reference evidence="2" key="1">
    <citation type="submission" date="2021-03" db="EMBL/GenBank/DDBJ databases">
        <title>Study of the foodborne Vibrio vulnificus isolates from China.</title>
        <authorList>
            <person name="Zheng Z."/>
            <person name="Ye L."/>
        </authorList>
    </citation>
    <scope>NUCLEOTIDE SEQUENCE</scope>
    <source>
        <strain evidence="2">Vv1582</strain>
    </source>
</reference>
<dbReference type="Proteomes" id="UP000664056">
    <property type="component" value="Unassembled WGS sequence"/>
</dbReference>
<gene>
    <name evidence="2" type="ORF">J0J18_22105</name>
</gene>
<accession>A0AAW4HHH8</accession>
<feature type="transmembrane region" description="Helical" evidence="1">
    <location>
        <begin position="60"/>
        <end position="80"/>
    </location>
</feature>
<proteinExistence type="predicted"/>
<dbReference type="AlphaFoldDB" id="A0AAW4HHH8"/>
<sequence>MHHLIKNIENYLGLSWGCSFLNAGLFFVPSFFLVYASYTGPVNFSEYQTMEGTDYNYELIVNYFSVHCLIVWIASVVFLVSNQWLTKTNFNIGFYIGLINILAIPSTLLAFVILTSIVSFT</sequence>
<name>A0AAW4HHH8_VIBVL</name>